<evidence type="ECO:0000256" key="5">
    <source>
        <dbReference type="ARBA" id="ARBA00022602"/>
    </source>
</evidence>
<evidence type="ECO:0000256" key="12">
    <source>
        <dbReference type="ARBA" id="ARBA00043086"/>
    </source>
</evidence>
<name>A0A6P6A795_DURZI</name>
<dbReference type="GO" id="GO:0004662">
    <property type="term" value="F:CAAX-protein geranylgeranyltransferase activity"/>
    <property type="evidence" value="ECO:0007669"/>
    <property type="project" value="UniProtKB-EC"/>
</dbReference>
<dbReference type="GeneID" id="111306992"/>
<feature type="compositionally biased region" description="Polar residues" evidence="14">
    <location>
        <begin position="1"/>
        <end position="18"/>
    </location>
</feature>
<dbReference type="GO" id="GO:0004660">
    <property type="term" value="F:protein farnesyltransferase activity"/>
    <property type="evidence" value="ECO:0007669"/>
    <property type="project" value="UniProtKB-EC"/>
</dbReference>
<comment type="cofactor">
    <cofactor evidence="1">
        <name>Mg(2+)</name>
        <dbReference type="ChEBI" id="CHEBI:18420"/>
    </cofactor>
</comment>
<evidence type="ECO:0000256" key="1">
    <source>
        <dbReference type="ARBA" id="ARBA00001946"/>
    </source>
</evidence>
<dbReference type="KEGG" id="dzi:111306992"/>
<keyword evidence="16" id="KW-1185">Reference proteome</keyword>
<evidence type="ECO:0000313" key="17">
    <source>
        <dbReference type="RefSeq" id="XP_022760803.1"/>
    </source>
</evidence>
<dbReference type="GO" id="GO:0005965">
    <property type="term" value="C:protein farnesyltransferase complex"/>
    <property type="evidence" value="ECO:0007669"/>
    <property type="project" value="TreeGrafter"/>
</dbReference>
<dbReference type="InterPro" id="IPR002088">
    <property type="entry name" value="Prenyl_trans_a"/>
</dbReference>
<keyword evidence="7" id="KW-0677">Repeat</keyword>
<evidence type="ECO:0000313" key="16">
    <source>
        <dbReference type="Proteomes" id="UP000515121"/>
    </source>
</evidence>
<keyword evidence="8" id="KW-0460">Magnesium</keyword>
<organism evidence="16 17">
    <name type="scientific">Durio zibethinus</name>
    <name type="common">Durian</name>
    <dbReference type="NCBI Taxonomy" id="66656"/>
    <lineage>
        <taxon>Eukaryota</taxon>
        <taxon>Viridiplantae</taxon>
        <taxon>Streptophyta</taxon>
        <taxon>Embryophyta</taxon>
        <taxon>Tracheophyta</taxon>
        <taxon>Spermatophyta</taxon>
        <taxon>Magnoliopsida</taxon>
        <taxon>eudicotyledons</taxon>
        <taxon>Gunneridae</taxon>
        <taxon>Pentapetalae</taxon>
        <taxon>rosids</taxon>
        <taxon>malvids</taxon>
        <taxon>Malvales</taxon>
        <taxon>Malvaceae</taxon>
        <taxon>Helicteroideae</taxon>
        <taxon>Durio</taxon>
    </lineage>
</organism>
<evidence type="ECO:0000256" key="3">
    <source>
        <dbReference type="ARBA" id="ARBA00012700"/>
    </source>
</evidence>
<accession>A0A6P6A795</accession>
<dbReference type="PANTHER" id="PTHR11129">
    <property type="entry name" value="PROTEIN FARNESYLTRANSFERASE ALPHA SUBUNIT/RAB GERANYLGERANYL TRANSFERASE ALPHA SUBUNIT"/>
    <property type="match status" value="1"/>
</dbReference>
<dbReference type="PROSITE" id="PS51147">
    <property type="entry name" value="PFTA"/>
    <property type="match status" value="1"/>
</dbReference>
<dbReference type="PANTHER" id="PTHR11129:SF1">
    <property type="entry name" value="PROTEIN FARNESYLTRANSFERASE_GERANYLGERANYLTRANSFERASE TYPE-1 SUBUNIT ALPHA"/>
    <property type="match status" value="1"/>
</dbReference>
<evidence type="ECO:0000256" key="9">
    <source>
        <dbReference type="ARBA" id="ARBA00040965"/>
    </source>
</evidence>
<feature type="non-terminal residue" evidence="17">
    <location>
        <position position="1"/>
    </location>
</feature>
<dbReference type="EC" id="2.5.1.59" evidence="3"/>
<protein>
    <recommendedName>
        <fullName evidence="9">Protein farnesyltransferase/geranylgeranyltransferase type-1 subunit alpha</fullName>
        <ecNumber evidence="4">2.5.1.58</ecNumber>
        <ecNumber evidence="3">2.5.1.59</ecNumber>
    </recommendedName>
    <alternativeName>
        <fullName evidence="12">CAAX farnesyltransferase subunit alpha</fullName>
    </alternativeName>
    <alternativeName>
        <fullName evidence="11">FTase-alpha</fullName>
    </alternativeName>
    <alternativeName>
        <fullName evidence="10">Ras proteins prenyltransferase subunit alpha</fullName>
    </alternativeName>
    <alternativeName>
        <fullName evidence="13">Type I protein geranyl-geranyltransferase subunit alpha</fullName>
    </alternativeName>
</protein>
<keyword evidence="15" id="KW-0812">Transmembrane</keyword>
<dbReference type="AlphaFoldDB" id="A0A6P6A795"/>
<keyword evidence="15" id="KW-1133">Transmembrane helix</keyword>
<evidence type="ECO:0000256" key="13">
    <source>
        <dbReference type="ARBA" id="ARBA00043219"/>
    </source>
</evidence>
<evidence type="ECO:0000256" key="8">
    <source>
        <dbReference type="ARBA" id="ARBA00022842"/>
    </source>
</evidence>
<keyword evidence="5" id="KW-0637">Prenyltransferase</keyword>
<dbReference type="GO" id="GO:0005953">
    <property type="term" value="C:CAAX-protein geranylgeranyltransferase complex"/>
    <property type="evidence" value="ECO:0007669"/>
    <property type="project" value="TreeGrafter"/>
</dbReference>
<proteinExistence type="inferred from homology"/>
<evidence type="ECO:0000256" key="11">
    <source>
        <dbReference type="ARBA" id="ARBA00042436"/>
    </source>
</evidence>
<evidence type="ECO:0000256" key="10">
    <source>
        <dbReference type="ARBA" id="ARBA00041392"/>
    </source>
</evidence>
<dbReference type="Proteomes" id="UP000515121">
    <property type="component" value="Unplaced"/>
</dbReference>
<dbReference type="Pfam" id="PF01239">
    <property type="entry name" value="PPTA"/>
    <property type="match status" value="1"/>
</dbReference>
<gene>
    <name evidence="17" type="primary">LOC111306992</name>
</gene>
<evidence type="ECO:0000256" key="2">
    <source>
        <dbReference type="ARBA" id="ARBA00006734"/>
    </source>
</evidence>
<dbReference type="RefSeq" id="XP_022760803.1">
    <property type="nucleotide sequence ID" value="XM_022905068.1"/>
</dbReference>
<dbReference type="OrthoDB" id="1721975at2759"/>
<evidence type="ECO:0000256" key="4">
    <source>
        <dbReference type="ARBA" id="ARBA00012702"/>
    </source>
</evidence>
<evidence type="ECO:0000256" key="6">
    <source>
        <dbReference type="ARBA" id="ARBA00022679"/>
    </source>
</evidence>
<sequence length="168" mass="19393">VDNIDKIQTSPSSRQQADTEVESNKDDGQPLSRSAEWCDVTPVFHDDVPNPVVPIACKEEFRETMDYFRALYRADERSPRAPHLTRQAILDNPGNYTVWHFRRLLLQTLNADLYDGLDFLQQIANSNSKNYRLCGCCKHWEAGKMNLITVRIFLRKIFLIILLGIMHG</sequence>
<dbReference type="SUPFAM" id="SSF48439">
    <property type="entry name" value="Protein prenylyltransferase"/>
    <property type="match status" value="1"/>
</dbReference>
<keyword evidence="6" id="KW-0808">Transferase</keyword>
<reference evidence="17" key="1">
    <citation type="submission" date="2025-08" db="UniProtKB">
        <authorList>
            <consortium name="RefSeq"/>
        </authorList>
    </citation>
    <scope>IDENTIFICATION</scope>
    <source>
        <tissue evidence="17">Fruit stalk</tissue>
    </source>
</reference>
<comment type="similarity">
    <text evidence="2">Belongs to the protein prenyltransferase subunit alpha family.</text>
</comment>
<feature type="transmembrane region" description="Helical" evidence="15">
    <location>
        <begin position="148"/>
        <end position="166"/>
    </location>
</feature>
<dbReference type="EC" id="2.5.1.58" evidence="4"/>
<evidence type="ECO:0000256" key="14">
    <source>
        <dbReference type="SAM" id="MobiDB-lite"/>
    </source>
</evidence>
<evidence type="ECO:0000256" key="7">
    <source>
        <dbReference type="ARBA" id="ARBA00022737"/>
    </source>
</evidence>
<evidence type="ECO:0000256" key="15">
    <source>
        <dbReference type="SAM" id="Phobius"/>
    </source>
</evidence>
<feature type="region of interest" description="Disordered" evidence="14">
    <location>
        <begin position="1"/>
        <end position="32"/>
    </location>
</feature>
<dbReference type="Gene3D" id="1.25.40.120">
    <property type="entry name" value="Protein prenylyltransferase"/>
    <property type="match status" value="1"/>
</dbReference>
<keyword evidence="15" id="KW-0472">Membrane</keyword>